<dbReference type="EC" id="2.7.13.3" evidence="2"/>
<dbReference type="CDD" id="cd00082">
    <property type="entry name" value="HisKA"/>
    <property type="match status" value="1"/>
</dbReference>
<evidence type="ECO:0000256" key="5">
    <source>
        <dbReference type="PROSITE-ProRule" id="PRU00169"/>
    </source>
</evidence>
<comment type="caution">
    <text evidence="8">The sequence shown here is derived from an EMBL/GenBank/DDBJ whole genome shotgun (WGS) entry which is preliminary data.</text>
</comment>
<dbReference type="PANTHER" id="PTHR45339">
    <property type="entry name" value="HYBRID SIGNAL TRANSDUCTION HISTIDINE KINASE J"/>
    <property type="match status" value="1"/>
</dbReference>
<accession>A0A5J4IUN1</accession>
<dbReference type="RefSeq" id="WP_151672528.1">
    <property type="nucleotide sequence ID" value="NZ_BKCG01000001.1"/>
</dbReference>
<dbReference type="FunFam" id="3.30.565.10:FF:000010">
    <property type="entry name" value="Sensor histidine kinase RcsC"/>
    <property type="match status" value="1"/>
</dbReference>
<dbReference type="PANTHER" id="PTHR45339:SF1">
    <property type="entry name" value="HYBRID SIGNAL TRANSDUCTION HISTIDINE KINASE J"/>
    <property type="match status" value="1"/>
</dbReference>
<protein>
    <recommendedName>
        <fullName evidence="2">histidine kinase</fullName>
        <ecNumber evidence="2">2.7.13.3</ecNumber>
    </recommendedName>
</protein>
<dbReference type="Pfam" id="PF00072">
    <property type="entry name" value="Response_reg"/>
    <property type="match status" value="1"/>
</dbReference>
<dbReference type="SMART" id="SM00388">
    <property type="entry name" value="HisKA"/>
    <property type="match status" value="1"/>
</dbReference>
<evidence type="ECO:0000256" key="3">
    <source>
        <dbReference type="ARBA" id="ARBA00022553"/>
    </source>
</evidence>
<dbReference type="SUPFAM" id="SSF55874">
    <property type="entry name" value="ATPase domain of HSP90 chaperone/DNA topoisomerase II/histidine kinase"/>
    <property type="match status" value="1"/>
</dbReference>
<dbReference type="Gene3D" id="1.10.287.130">
    <property type="match status" value="1"/>
</dbReference>
<keyword evidence="9" id="KW-1185">Reference proteome</keyword>
<dbReference type="Pfam" id="PF00512">
    <property type="entry name" value="HisKA"/>
    <property type="match status" value="1"/>
</dbReference>
<dbReference type="InterPro" id="IPR036097">
    <property type="entry name" value="HisK_dim/P_sf"/>
</dbReference>
<dbReference type="InterPro" id="IPR003661">
    <property type="entry name" value="HisK_dim/P_dom"/>
</dbReference>
<dbReference type="Proteomes" id="UP000326509">
    <property type="component" value="Unassembled WGS sequence"/>
</dbReference>
<dbReference type="SUPFAM" id="SSF47384">
    <property type="entry name" value="Homodimeric domain of signal transducing histidine kinase"/>
    <property type="match status" value="1"/>
</dbReference>
<dbReference type="SMART" id="SM00448">
    <property type="entry name" value="REC"/>
    <property type="match status" value="1"/>
</dbReference>
<evidence type="ECO:0000256" key="2">
    <source>
        <dbReference type="ARBA" id="ARBA00012438"/>
    </source>
</evidence>
<dbReference type="PRINTS" id="PR00344">
    <property type="entry name" value="BCTRLSENSOR"/>
</dbReference>
<comment type="caution">
    <text evidence="5">Lacks conserved residue(s) required for the propagation of feature annotation.</text>
</comment>
<dbReference type="AlphaFoldDB" id="A0A5J4IUN1"/>
<dbReference type="SUPFAM" id="SSF52172">
    <property type="entry name" value="CheY-like"/>
    <property type="match status" value="1"/>
</dbReference>
<keyword evidence="3" id="KW-0597">Phosphoprotein</keyword>
<dbReference type="Pfam" id="PF02518">
    <property type="entry name" value="HATPase_c"/>
    <property type="match status" value="1"/>
</dbReference>
<dbReference type="GO" id="GO:0000155">
    <property type="term" value="F:phosphorelay sensor kinase activity"/>
    <property type="evidence" value="ECO:0007669"/>
    <property type="project" value="InterPro"/>
</dbReference>
<evidence type="ECO:0000259" key="7">
    <source>
        <dbReference type="PROSITE" id="PS50110"/>
    </source>
</evidence>
<feature type="domain" description="Response regulatory" evidence="7">
    <location>
        <begin position="382"/>
        <end position="501"/>
    </location>
</feature>
<gene>
    <name evidence="8" type="ORF">ULMA_05620</name>
</gene>
<comment type="catalytic activity">
    <reaction evidence="1">
        <text>ATP + protein L-histidine = ADP + protein N-phospho-L-histidine.</text>
        <dbReference type="EC" id="2.7.13.3"/>
    </reaction>
</comment>
<evidence type="ECO:0000259" key="6">
    <source>
        <dbReference type="PROSITE" id="PS50109"/>
    </source>
</evidence>
<evidence type="ECO:0000313" key="8">
    <source>
        <dbReference type="EMBL" id="GER58454.1"/>
    </source>
</evidence>
<dbReference type="PROSITE" id="PS50109">
    <property type="entry name" value="HIS_KIN"/>
    <property type="match status" value="1"/>
</dbReference>
<reference evidence="8 9" key="1">
    <citation type="submission" date="2019-08" db="EMBL/GenBank/DDBJ databases">
        <title>Draft genome sequence of Ulvibacter marinus type strain NBRC 109484.</title>
        <authorList>
            <person name="Kawano K."/>
            <person name="Ushijima N."/>
            <person name="Kihara M."/>
            <person name="Itoh H."/>
        </authorList>
    </citation>
    <scope>NUCLEOTIDE SEQUENCE [LARGE SCALE GENOMIC DNA]</scope>
    <source>
        <strain evidence="8 9">NBRC 109484</strain>
    </source>
</reference>
<feature type="domain" description="Histidine kinase" evidence="6">
    <location>
        <begin position="141"/>
        <end position="361"/>
    </location>
</feature>
<dbReference type="InterPro" id="IPR011006">
    <property type="entry name" value="CheY-like_superfamily"/>
</dbReference>
<dbReference type="PROSITE" id="PS50110">
    <property type="entry name" value="RESPONSE_REGULATORY"/>
    <property type="match status" value="1"/>
</dbReference>
<dbReference type="InterPro" id="IPR001789">
    <property type="entry name" value="Sig_transdc_resp-reg_receiver"/>
</dbReference>
<dbReference type="InterPro" id="IPR003594">
    <property type="entry name" value="HATPase_dom"/>
</dbReference>
<organism evidence="8 9">
    <name type="scientific">Patiriisocius marinus</name>
    <dbReference type="NCBI Taxonomy" id="1397112"/>
    <lineage>
        <taxon>Bacteria</taxon>
        <taxon>Pseudomonadati</taxon>
        <taxon>Bacteroidota</taxon>
        <taxon>Flavobacteriia</taxon>
        <taxon>Flavobacteriales</taxon>
        <taxon>Flavobacteriaceae</taxon>
        <taxon>Patiriisocius</taxon>
    </lineage>
</organism>
<dbReference type="CDD" id="cd17546">
    <property type="entry name" value="REC_hyHK_CKI1_RcsC-like"/>
    <property type="match status" value="1"/>
</dbReference>
<sequence length="501" mass="56350">MSLSNIKSNFLKNKIQVLQIDTEGTILESDNSLFVVDNGTSIVDLHPFFYTITPELENLEKAISYPCVNVEIGKEEKIIDIEVKKIDTEIFITIIDFTQHYQDSHPLVQEKNEASIAKNKLAFERELLFAKEDFKNSFLAHLNHEIRNPLNSLLGFTEVLSKTNLTFQQKETVNVITKTGTHIKVLMDDLLDISNIETGILTIKNIPFNLNNIVVNIVKHFQIKQKDSNIELSYEIGKKVPAKLFGDPTRLNQILYNLLHNAYHNTEEGTIVVKVVNKTPGESTALLNFIIKDTGKGISSKNLDKLFDSYVQLEVEKIKPLGQGLGLKIVQDLAQLMGGEVSVKSELNEGSEFCVEIPFKTREKASKKKTVAKGSGLLLSKRILAVEDDQISQMLLMKQFLSDDSSCYLEIAADGAQTKDLLEKKQYSAIILKRKIKDISGLELIEYIRNHPNPKISEIPIIVATGMAMIEEQEEALAAGASAFLKKPYTQKELFKLLEKL</sequence>
<proteinExistence type="predicted"/>
<keyword evidence="4" id="KW-0902">Two-component regulatory system</keyword>
<dbReference type="OrthoDB" id="9816309at2"/>
<dbReference type="InterPro" id="IPR036890">
    <property type="entry name" value="HATPase_C_sf"/>
</dbReference>
<dbReference type="InterPro" id="IPR004358">
    <property type="entry name" value="Sig_transdc_His_kin-like_C"/>
</dbReference>
<evidence type="ECO:0000313" key="9">
    <source>
        <dbReference type="Proteomes" id="UP000326509"/>
    </source>
</evidence>
<dbReference type="Gene3D" id="3.40.50.2300">
    <property type="match status" value="1"/>
</dbReference>
<name>A0A5J4IUN1_9FLAO</name>
<evidence type="ECO:0000256" key="1">
    <source>
        <dbReference type="ARBA" id="ARBA00000085"/>
    </source>
</evidence>
<dbReference type="EMBL" id="BKCG01000001">
    <property type="protein sequence ID" value="GER58454.1"/>
    <property type="molecule type" value="Genomic_DNA"/>
</dbReference>
<evidence type="ECO:0000256" key="4">
    <source>
        <dbReference type="ARBA" id="ARBA00023012"/>
    </source>
</evidence>
<dbReference type="InterPro" id="IPR005467">
    <property type="entry name" value="His_kinase_dom"/>
</dbReference>
<dbReference type="SMART" id="SM00387">
    <property type="entry name" value="HATPase_c"/>
    <property type="match status" value="1"/>
</dbReference>
<dbReference type="Gene3D" id="3.30.565.10">
    <property type="entry name" value="Histidine kinase-like ATPase, C-terminal domain"/>
    <property type="match status" value="1"/>
</dbReference>